<evidence type="ECO:0000313" key="6">
    <source>
        <dbReference type="EMBL" id="KAJ3055160.1"/>
    </source>
</evidence>
<reference evidence="6" key="1">
    <citation type="submission" date="2020-05" db="EMBL/GenBank/DDBJ databases">
        <title>Phylogenomic resolution of chytrid fungi.</title>
        <authorList>
            <person name="Stajich J.E."/>
            <person name="Amses K."/>
            <person name="Simmons R."/>
            <person name="Seto K."/>
            <person name="Myers J."/>
            <person name="Bonds A."/>
            <person name="Quandt C.A."/>
            <person name="Barry K."/>
            <person name="Liu P."/>
            <person name="Grigoriev I."/>
            <person name="Longcore J.E."/>
            <person name="James T.Y."/>
        </authorList>
    </citation>
    <scope>NUCLEOTIDE SEQUENCE</scope>
    <source>
        <strain evidence="6">JEL0318</strain>
    </source>
</reference>
<dbReference type="EMBL" id="JADGJD010000092">
    <property type="protein sequence ID" value="KAJ3055160.1"/>
    <property type="molecule type" value="Genomic_DNA"/>
</dbReference>
<dbReference type="GO" id="GO:0003735">
    <property type="term" value="F:structural constituent of ribosome"/>
    <property type="evidence" value="ECO:0007669"/>
    <property type="project" value="InterPro"/>
</dbReference>
<comment type="caution">
    <text evidence="6">The sequence shown here is derived from an EMBL/GenBank/DDBJ whole genome shotgun (WGS) entry which is preliminary data.</text>
</comment>
<dbReference type="GO" id="GO:0070181">
    <property type="term" value="F:small ribosomal subunit rRNA binding"/>
    <property type="evidence" value="ECO:0007669"/>
    <property type="project" value="TreeGrafter"/>
</dbReference>
<evidence type="ECO:0000313" key="7">
    <source>
        <dbReference type="Proteomes" id="UP001212841"/>
    </source>
</evidence>
<proteinExistence type="inferred from homology"/>
<gene>
    <name evidence="6" type="ORF">HK097_011314</name>
</gene>
<name>A0AAD5X3T7_9FUNG</name>
<dbReference type="AlphaFoldDB" id="A0AAD5X3T7"/>
<feature type="region of interest" description="Disordered" evidence="5">
    <location>
        <begin position="32"/>
        <end position="51"/>
    </location>
</feature>
<accession>A0AAD5X3T7</accession>
<dbReference type="Pfam" id="PF01084">
    <property type="entry name" value="Ribosomal_S18"/>
    <property type="match status" value="2"/>
</dbReference>
<dbReference type="InterPro" id="IPR036870">
    <property type="entry name" value="Ribosomal_bS18_sf"/>
</dbReference>
<keyword evidence="2" id="KW-0689">Ribosomal protein</keyword>
<evidence type="ECO:0000256" key="3">
    <source>
        <dbReference type="ARBA" id="ARBA00023274"/>
    </source>
</evidence>
<dbReference type="PANTHER" id="PTHR13479:SF40">
    <property type="entry name" value="SMALL RIBOSOMAL SUBUNIT PROTEIN BS18M"/>
    <property type="match status" value="1"/>
</dbReference>
<evidence type="ECO:0000256" key="2">
    <source>
        <dbReference type="ARBA" id="ARBA00022980"/>
    </source>
</evidence>
<dbReference type="Proteomes" id="UP001212841">
    <property type="component" value="Unassembled WGS sequence"/>
</dbReference>
<sequence length="194" mass="22491">MSLLTTTSCPRQATKYLSTFNILLQQSTRTYKPLARSQPDRPSASISRTAGVQRYTEYQRKRDQRFGPGPSLFFKPGETYEPKDLNNENLESWRKKNKVDLVDVCVRDKINPYEKYKDGRWLSRFVTEMGYIKRRDQTGGCRETLGTVRGQRLMEENFHFAGLRAHNQRAVAKMIRRARAMGIMPYTSKLPDGA</sequence>
<keyword evidence="3" id="KW-0687">Ribonucleoprotein</keyword>
<dbReference type="GO" id="GO:0005763">
    <property type="term" value="C:mitochondrial small ribosomal subunit"/>
    <property type="evidence" value="ECO:0007669"/>
    <property type="project" value="TreeGrafter"/>
</dbReference>
<dbReference type="PANTHER" id="PTHR13479">
    <property type="entry name" value="30S RIBOSOMAL PROTEIN S18"/>
    <property type="match status" value="1"/>
</dbReference>
<evidence type="ECO:0000256" key="4">
    <source>
        <dbReference type="ARBA" id="ARBA00035264"/>
    </source>
</evidence>
<dbReference type="SUPFAM" id="SSF46911">
    <property type="entry name" value="Ribosomal protein S18"/>
    <property type="match status" value="2"/>
</dbReference>
<dbReference type="GO" id="GO:0032543">
    <property type="term" value="P:mitochondrial translation"/>
    <property type="evidence" value="ECO:0007669"/>
    <property type="project" value="TreeGrafter"/>
</dbReference>
<comment type="similarity">
    <text evidence="1">Belongs to the bacterial ribosomal protein bS18 family.</text>
</comment>
<dbReference type="InterPro" id="IPR001648">
    <property type="entry name" value="Ribosomal_bS18"/>
</dbReference>
<organism evidence="6 7">
    <name type="scientific">Rhizophlyctis rosea</name>
    <dbReference type="NCBI Taxonomy" id="64517"/>
    <lineage>
        <taxon>Eukaryota</taxon>
        <taxon>Fungi</taxon>
        <taxon>Fungi incertae sedis</taxon>
        <taxon>Chytridiomycota</taxon>
        <taxon>Chytridiomycota incertae sedis</taxon>
        <taxon>Chytridiomycetes</taxon>
        <taxon>Rhizophlyctidales</taxon>
        <taxon>Rhizophlyctidaceae</taxon>
        <taxon>Rhizophlyctis</taxon>
    </lineage>
</organism>
<dbReference type="Gene3D" id="4.10.640.10">
    <property type="entry name" value="Ribosomal protein S18"/>
    <property type="match status" value="1"/>
</dbReference>
<evidence type="ECO:0000256" key="5">
    <source>
        <dbReference type="SAM" id="MobiDB-lite"/>
    </source>
</evidence>
<evidence type="ECO:0000256" key="1">
    <source>
        <dbReference type="ARBA" id="ARBA00005589"/>
    </source>
</evidence>
<keyword evidence="7" id="KW-1185">Reference proteome</keyword>
<protein>
    <recommendedName>
        <fullName evidence="4">Small ribosomal subunit protein bS18m</fullName>
    </recommendedName>
</protein>